<dbReference type="EMBL" id="LBSR01000018">
    <property type="protein sequence ID" value="KKQ21554.1"/>
    <property type="molecule type" value="Genomic_DNA"/>
</dbReference>
<proteinExistence type="inferred from homology"/>
<gene>
    <name evidence="5" type="ORF">US36_C0018G0013</name>
</gene>
<dbReference type="SUPFAM" id="SSF49764">
    <property type="entry name" value="HSP20-like chaperones"/>
    <property type="match status" value="1"/>
</dbReference>
<dbReference type="InterPro" id="IPR031107">
    <property type="entry name" value="Small_HSP"/>
</dbReference>
<dbReference type="AlphaFoldDB" id="A0A0G0IBC3"/>
<dbReference type="InterPro" id="IPR008978">
    <property type="entry name" value="HSP20-like_chaperone"/>
</dbReference>
<evidence type="ECO:0000256" key="2">
    <source>
        <dbReference type="RuleBase" id="RU003616"/>
    </source>
</evidence>
<protein>
    <submittedName>
        <fullName evidence="5">Protein containing Heat shock protein Hsp20 protein</fullName>
    </submittedName>
</protein>
<dbReference type="Gene3D" id="2.60.40.790">
    <property type="match status" value="1"/>
</dbReference>
<sequence>MDEKEFFARLASVGPDGKFSSISRKKTASKPAESPQKETNLKIKQSSKKEDLDIEKNIPEAKEEMVEIFEGPEGQLAVDVYFTPVGFIIEAPVAGIKSEDIDISITSDSVVIKGKRKKEERVETKDYLYSECFWGRFSRSIILPEEIDADKSHATFKNGVLKIVLPKINRSKSKKIKVKSD</sequence>
<dbReference type="CDD" id="cd06464">
    <property type="entry name" value="ACD_sHsps-like"/>
    <property type="match status" value="1"/>
</dbReference>
<evidence type="ECO:0000313" key="5">
    <source>
        <dbReference type="EMBL" id="KKQ21554.1"/>
    </source>
</evidence>
<dbReference type="PROSITE" id="PS01031">
    <property type="entry name" value="SHSP"/>
    <property type="match status" value="1"/>
</dbReference>
<evidence type="ECO:0000256" key="3">
    <source>
        <dbReference type="SAM" id="MobiDB-lite"/>
    </source>
</evidence>
<feature type="domain" description="SHSP" evidence="4">
    <location>
        <begin position="69"/>
        <end position="181"/>
    </location>
</feature>
<evidence type="ECO:0000259" key="4">
    <source>
        <dbReference type="PROSITE" id="PS01031"/>
    </source>
</evidence>
<dbReference type="InterPro" id="IPR002068">
    <property type="entry name" value="A-crystallin/Hsp20_dom"/>
</dbReference>
<dbReference type="Proteomes" id="UP000034044">
    <property type="component" value="Unassembled WGS sequence"/>
</dbReference>
<organism evidence="5 6">
    <name type="scientific">Candidatus Wolfebacteria bacterium GW2011_GWC1_37_10</name>
    <dbReference type="NCBI Taxonomy" id="1619010"/>
    <lineage>
        <taxon>Bacteria</taxon>
        <taxon>Candidatus Wolfeibacteriota</taxon>
    </lineage>
</organism>
<comment type="caution">
    <text evidence="5">The sequence shown here is derived from an EMBL/GenBank/DDBJ whole genome shotgun (WGS) entry which is preliminary data.</text>
</comment>
<name>A0A0G0IBC3_9BACT</name>
<feature type="region of interest" description="Disordered" evidence="3">
    <location>
        <begin position="14"/>
        <end position="52"/>
    </location>
</feature>
<accession>A0A0G0IBC3</accession>
<comment type="similarity">
    <text evidence="1 2">Belongs to the small heat shock protein (HSP20) family.</text>
</comment>
<evidence type="ECO:0000313" key="6">
    <source>
        <dbReference type="Proteomes" id="UP000034044"/>
    </source>
</evidence>
<reference evidence="5 6" key="1">
    <citation type="journal article" date="2015" name="Nature">
        <title>rRNA introns, odd ribosomes, and small enigmatic genomes across a large radiation of phyla.</title>
        <authorList>
            <person name="Brown C.T."/>
            <person name="Hug L.A."/>
            <person name="Thomas B.C."/>
            <person name="Sharon I."/>
            <person name="Castelle C.J."/>
            <person name="Singh A."/>
            <person name="Wilkins M.J."/>
            <person name="Williams K.H."/>
            <person name="Banfield J.F."/>
        </authorList>
    </citation>
    <scope>NUCLEOTIDE SEQUENCE [LARGE SCALE GENOMIC DNA]</scope>
</reference>
<keyword evidence="5" id="KW-0346">Stress response</keyword>
<evidence type="ECO:0000256" key="1">
    <source>
        <dbReference type="PROSITE-ProRule" id="PRU00285"/>
    </source>
</evidence>
<dbReference type="Pfam" id="PF00011">
    <property type="entry name" value="HSP20"/>
    <property type="match status" value="1"/>
</dbReference>
<feature type="compositionally biased region" description="Basic and acidic residues" evidence="3">
    <location>
        <begin position="35"/>
        <end position="52"/>
    </location>
</feature>
<dbReference type="PANTHER" id="PTHR11527">
    <property type="entry name" value="HEAT-SHOCK PROTEIN 20 FAMILY MEMBER"/>
    <property type="match status" value="1"/>
</dbReference>